<dbReference type="InterPro" id="IPR031325">
    <property type="entry name" value="RHS_repeat"/>
</dbReference>
<dbReference type="InterPro" id="IPR006530">
    <property type="entry name" value="YD"/>
</dbReference>
<evidence type="ECO:0000313" key="9">
    <source>
        <dbReference type="EMBL" id="GIU51200.1"/>
    </source>
</evidence>
<evidence type="ECO:0000256" key="1">
    <source>
        <dbReference type="ARBA" id="ARBA00004613"/>
    </source>
</evidence>
<dbReference type="PANTHER" id="PTHR32305:SF15">
    <property type="entry name" value="PROTEIN RHSA-RELATED"/>
    <property type="match status" value="1"/>
</dbReference>
<feature type="chain" id="PRO_5045913211" description="Insecticide toxin TcdB middle/N-terminal domain-containing protein" evidence="6">
    <location>
        <begin position="26"/>
        <end position="2670"/>
    </location>
</feature>
<dbReference type="EMBL" id="BPEY01000108">
    <property type="protein sequence ID" value="GIU51200.1"/>
    <property type="molecule type" value="Genomic_DNA"/>
</dbReference>
<keyword evidence="10" id="KW-1185">Reference proteome</keyword>
<dbReference type="InterPro" id="IPR013517">
    <property type="entry name" value="FG-GAP"/>
</dbReference>
<evidence type="ECO:0000256" key="5">
    <source>
        <dbReference type="ARBA" id="ARBA00023026"/>
    </source>
</evidence>
<keyword evidence="3 6" id="KW-0732">Signal</keyword>
<accession>A0ABQ4PQ84</accession>
<keyword evidence="5" id="KW-0843">Virulence</keyword>
<dbReference type="Pfam" id="PF13517">
    <property type="entry name" value="FG-GAP_3"/>
    <property type="match status" value="1"/>
</dbReference>
<dbReference type="Pfam" id="PF03534">
    <property type="entry name" value="SpvB"/>
    <property type="match status" value="1"/>
</dbReference>
<proteinExistence type="predicted"/>
<feature type="domain" description="Teneurin-like YD-shell" evidence="8">
    <location>
        <begin position="2117"/>
        <end position="2337"/>
    </location>
</feature>
<dbReference type="Pfam" id="PF05593">
    <property type="entry name" value="RHS_repeat"/>
    <property type="match status" value="1"/>
</dbReference>
<evidence type="ECO:0000256" key="3">
    <source>
        <dbReference type="ARBA" id="ARBA00022729"/>
    </source>
</evidence>
<dbReference type="Gene3D" id="2.180.10.10">
    <property type="entry name" value="RHS repeat-associated core"/>
    <property type="match status" value="3"/>
</dbReference>
<dbReference type="InterPro" id="IPR050708">
    <property type="entry name" value="T6SS_VgrG/RHS"/>
</dbReference>
<organism evidence="9 10">
    <name type="scientific">Shewanella sairae</name>
    <dbReference type="NCBI Taxonomy" id="190310"/>
    <lineage>
        <taxon>Bacteria</taxon>
        <taxon>Pseudomonadati</taxon>
        <taxon>Pseudomonadota</taxon>
        <taxon>Gammaproteobacteria</taxon>
        <taxon>Alteromonadales</taxon>
        <taxon>Shewanellaceae</taxon>
        <taxon>Shewanella</taxon>
    </lineage>
</organism>
<feature type="domain" description="Insecticide toxin TcdB middle/N-terminal" evidence="7">
    <location>
        <begin position="724"/>
        <end position="871"/>
    </location>
</feature>
<evidence type="ECO:0008006" key="11">
    <source>
        <dbReference type="Google" id="ProtNLM"/>
    </source>
</evidence>
<name>A0ABQ4PQ84_9GAMM</name>
<dbReference type="NCBIfam" id="TIGR03696">
    <property type="entry name" value="Rhs_assc_core"/>
    <property type="match status" value="1"/>
</dbReference>
<dbReference type="InterPro" id="IPR003284">
    <property type="entry name" value="Sal_SpvB"/>
</dbReference>
<dbReference type="NCBIfam" id="TIGR01643">
    <property type="entry name" value="YD_repeat_2x"/>
    <property type="match status" value="1"/>
</dbReference>
<keyword evidence="4" id="KW-0677">Repeat</keyword>
<evidence type="ECO:0000256" key="6">
    <source>
        <dbReference type="SAM" id="SignalP"/>
    </source>
</evidence>
<dbReference type="SUPFAM" id="SSF69318">
    <property type="entry name" value="Integrin alpha N-terminal domain"/>
    <property type="match status" value="2"/>
</dbReference>
<dbReference type="Proteomes" id="UP000887104">
    <property type="component" value="Unassembled WGS sequence"/>
</dbReference>
<dbReference type="PANTHER" id="PTHR32305">
    <property type="match status" value="1"/>
</dbReference>
<dbReference type="RefSeq" id="WP_220782971.1">
    <property type="nucleotide sequence ID" value="NZ_BPEY01000108.1"/>
</dbReference>
<dbReference type="InterPro" id="IPR028994">
    <property type="entry name" value="Integrin_alpha_N"/>
</dbReference>
<sequence>MQYIKSLRFISMFACFCSVFTGVFANQTVPLTGQFKVSQQGAATYTLPIEVPAARGGLAPEIALNYSSTSSDGYLGMGWSLSASSVIARCPQSFAQDGQLRGVDLTREDKFCLDGQRLVLISGQYGENNSQYIKELDDASVVTALGQQSGGGPAAFKLETKAGEIHYFGDLSSLSNLQFNDIDGNNSEEDAAISVDTQTGPVTRLWALKAIEDSLGNYISYHYQKSDTEQVLTSIDYAGHRDGELPYTQVKFHYTANPHPKSGYVYGEAVSVSKLLSHIEITLDNQHQRTYFLDYSTSSKPENLNFLDSVQACIDVDRRDCTTAVSFDWTRRSFDARNFNPFVTSSNALSTPIGEYRTAQTFDMDGDGYSDLIYVRNGAWYKRTLSNGEEERLTTFGTGKAHFAQSIDFDGDGQRDLLIAANETSNWKVISFKPSTQTSTSCEPNGGGTQLCEDIDREVAYTLTDLNRLALGFEGNALVADVNGDALEDIVFLKDGMLQWYRNLGGTLDSAKILYSFSLEEKAFFESSIINSAPSFKTSAAVDVNGDGLTDLLLKVRNDLGDCLTSSGVIPNVSYRECVSDLLGTWRSNGTSGWRLFVSTGNNFSPRQIIPGTEDVEHLRVADLNGDGLTDIAYVRDNAWYQRLSDGVRFLRETGLGEENAPLAANDTLDKGTFFLDLNGDGRSDMLRPSLTEMRVFISTPGSSDDAVNWEERGSFPFVGTLGETVRFADVNGEGRLSLYYVQNNQWRLHQPTQPRFNHTINRITDGFGVSTDITYEYLTRKDAENVYKTQVSSNLEPSKNFSTIPALQVVKRVNTSTGPSTYVGVRYEYGGLLVNRLGRGFQGFELLRTIDEQSNVVTDTVYEQLFPRTGLPLATRQYINNTALSESLNHYTFVEVGSDETADSYRRTAMTVTETTRQYGSDSVARALVKTQTEHQYDEWSNLVESRVEQTDMTDFSASSLVVTTNVFEGEGGGAAKGRLSRTVVEASRYGDGVGSTVTQASQFTYYPNGLLHTSVLAPEDPRYKLATTKRYDKYGNTIQVDITGGVDAAGNTSQTRTTRTSYDPRGRFVHSTTNGLGDVALSQYNQQAASQVTGRINQAAVIDANGRKIIKAFDSWGRVVTETNPDLTQTHYRYELCGQVDCAPFANGHLLTSKTKAGTPSEQLVSDKYGREIGTKIKGFDGQWIVTAKTYDAMGRVTRQYEPHFAAIGQYYSEVLYDDFNRVIGERMPNGSTNTRYYQGLETLFEDSNGKQTVKKMNAFGEQAKVTDDLYNELTFEYDAKGNLLRSYVQSNGGRTVLRTELEYDNYGRKIKSDDLDKGAWQYSYNAFGELLSQTNASGQVTQLQYDMLGRKVKRQEPEGTACWLYGNKSNKTAGMLITERLYNRLENDCNASGYHQQKTFGYDAHGRLTITATKIDNTVYSTAFSYDNLGRIKNLQYPNNLLTVENRYNEAGYLYQRRNQTTGLAYQTIEEKNARGQITQVDYGNGAQENTSYQADTGWIDNISLEKGGTLHNLSYRFDDLGNLTWREHQLSAAPAVFAENYNYDDLYRLYDRTITVQSGGSTLPAYFKQTLSTRYDDWGNIIEKSDTGHYKYDDANPYRLLDICNGEDCNQKESIAASKSCPAGSQLNAAKTQCEQTVRQPAKSQDYLSCPAGYTLNGETCSKAASKPAQVIDTCPSGWTLNGTTCSRIVTKNATGERVYSCPTGYRYNGSICEKHESQQSQSKYHCDNGWSLSGTTCQRTLSQVAKVHNSYSCPTGYGLSGTSCRKTLTTPASKRYYCSSGYQLSGQKCLQTKAASNQTLYTCPSGYTRSGKTCTQTKSATATTVPASCPSGYRWNASSGKCYKWVTVVTSSKPNSTCKGGEPMGGGKRMWECLHERDRGSTTQYVCSTGWTVSGSKCTKSQPASSHQKKFCPLIYQNGEYQDWTLSGSTCTRTDHPRSASFNYYCASGYNLSGSSCSKLLTQNATKTTTYSCPAGYVRSGTNCSKAESKNAVRLRWCPTGWGLQGENCLRRLTQTATSKMVYSCASGWSVSGSKCLKTETRSATRTYQCESGWNKSGTQCHRTLTEQAQTLSRLTCPKDWSLQGEQCVNTLRTPPQLSCPANWTVEGNQCTRLTNAHYKMQYDARGNITQDGSRRFDYTSYDLVKSITQGGESSRFEYDVNRARFKRADIKIEAGVDTYYTTYYVGGHYEKVNRTGGGKAALTEQKLYVGNAVITIRSNNSSDTYYLHKDHQGSTTTITNALGTVVQQLTYDPWGKQTAAFTHSLLGSYASPAERQGYTGHESVSHLDIIHMNGRIYDANIGRFLQADPFIQQTDNLQNYNRYAYVLNNPMSYTDPSGFFFDKIWKEIKSFVGIIVVAVASYFCATTCGPAIWAAIGGASGAISAAVNGGNIFRGALIGAVTAGVAAGMADSGVLETLLTNGFVGGIASEVTGGNFGHGFIAAGVSGLAGGAIGQVDNAAGRIVLRGAIGGTISEVTGGKFANGAKSAAFAQIVGELSNYATSQSSVNGRENQVKDWSAADEKWLQETMNQNAIDIENGNLYAYEPGWMRLQERALLDGEFGSGTYVNVMEESGGMALEGAATLAGGYGVYRGGAKLLYNSLSSPRVGHRLFTETRKNGSWNTGKHRFGWSGKNGSNEYKFMYRYKKTHVPTGIKIQRSHPNGG</sequence>
<comment type="caution">
    <text evidence="9">The sequence shown here is derived from an EMBL/GenBank/DDBJ whole genome shotgun (WGS) entry which is preliminary data.</text>
</comment>
<dbReference type="SUPFAM" id="SSF57184">
    <property type="entry name" value="Growth factor receptor domain"/>
    <property type="match status" value="2"/>
</dbReference>
<evidence type="ECO:0000313" key="10">
    <source>
        <dbReference type="Proteomes" id="UP000887104"/>
    </source>
</evidence>
<feature type="signal peptide" evidence="6">
    <location>
        <begin position="1"/>
        <end position="25"/>
    </location>
</feature>
<dbReference type="Pfam" id="PF12256">
    <property type="entry name" value="TcdB_toxin_midN"/>
    <property type="match status" value="1"/>
</dbReference>
<comment type="subcellular location">
    <subcellularLocation>
        <location evidence="1">Secreted</location>
    </subcellularLocation>
</comment>
<dbReference type="InterPro" id="IPR022045">
    <property type="entry name" value="TcdB_toxin_mid/N"/>
</dbReference>
<reference evidence="9" key="1">
    <citation type="submission" date="2021-05" db="EMBL/GenBank/DDBJ databases">
        <title>Molecular characterization for Shewanella algae harboring chromosomal blaOXA-55-like strains isolated from clinical and environment sample.</title>
        <authorList>
            <person name="Ohama Y."/>
            <person name="Aoki K."/>
            <person name="Harada S."/>
            <person name="Moriya K."/>
            <person name="Ishii Y."/>
            <person name="Tateda K."/>
        </authorList>
    </citation>
    <scope>NUCLEOTIDE SEQUENCE</scope>
    <source>
        <strain evidence="9">JCM 11563</strain>
    </source>
</reference>
<evidence type="ECO:0000256" key="2">
    <source>
        <dbReference type="ARBA" id="ARBA00022525"/>
    </source>
</evidence>
<dbReference type="Pfam" id="PF25023">
    <property type="entry name" value="TEN_YD-shell"/>
    <property type="match status" value="1"/>
</dbReference>
<protein>
    <recommendedName>
        <fullName evidence="11">Insecticide toxin TcdB middle/N-terminal domain-containing protein</fullName>
    </recommendedName>
</protein>
<evidence type="ECO:0000256" key="4">
    <source>
        <dbReference type="ARBA" id="ARBA00022737"/>
    </source>
</evidence>
<gene>
    <name evidence="9" type="ORF">TUM4438_40000</name>
</gene>
<keyword evidence="2" id="KW-0964">Secreted</keyword>
<evidence type="ECO:0000259" key="7">
    <source>
        <dbReference type="Pfam" id="PF12256"/>
    </source>
</evidence>
<dbReference type="InterPro" id="IPR009030">
    <property type="entry name" value="Growth_fac_rcpt_cys_sf"/>
</dbReference>
<dbReference type="InterPro" id="IPR022385">
    <property type="entry name" value="Rhs_assc_core"/>
</dbReference>
<evidence type="ECO:0000259" key="8">
    <source>
        <dbReference type="Pfam" id="PF25023"/>
    </source>
</evidence>
<dbReference type="InterPro" id="IPR056823">
    <property type="entry name" value="TEN-like_YD-shell"/>
</dbReference>